<dbReference type="SUPFAM" id="SSF50630">
    <property type="entry name" value="Acid proteases"/>
    <property type="match status" value="1"/>
</dbReference>
<dbReference type="InterPro" id="IPR021109">
    <property type="entry name" value="Peptidase_aspartic_dom_sf"/>
</dbReference>
<accession>A0A1B6FJ86</accession>
<proteinExistence type="predicted"/>
<dbReference type="Gene3D" id="2.40.70.10">
    <property type="entry name" value="Acid Proteases"/>
    <property type="match status" value="1"/>
</dbReference>
<name>A0A1B6FJ86_9HEMI</name>
<gene>
    <name evidence="1" type="ORF">g.22093</name>
</gene>
<dbReference type="AlphaFoldDB" id="A0A1B6FJ86"/>
<dbReference type="EMBL" id="GECZ01019508">
    <property type="protein sequence ID" value="JAS50261.1"/>
    <property type="molecule type" value="Transcribed_RNA"/>
</dbReference>
<evidence type="ECO:0000313" key="1">
    <source>
        <dbReference type="EMBL" id="JAS50261.1"/>
    </source>
</evidence>
<organism evidence="1">
    <name type="scientific">Cuerna arida</name>
    <dbReference type="NCBI Taxonomy" id="1464854"/>
    <lineage>
        <taxon>Eukaryota</taxon>
        <taxon>Metazoa</taxon>
        <taxon>Ecdysozoa</taxon>
        <taxon>Arthropoda</taxon>
        <taxon>Hexapoda</taxon>
        <taxon>Insecta</taxon>
        <taxon>Pterygota</taxon>
        <taxon>Neoptera</taxon>
        <taxon>Paraneoptera</taxon>
        <taxon>Hemiptera</taxon>
        <taxon>Auchenorrhyncha</taxon>
        <taxon>Membracoidea</taxon>
        <taxon>Cicadellidae</taxon>
        <taxon>Cicadellinae</taxon>
        <taxon>Proconiini</taxon>
        <taxon>Cuerna</taxon>
    </lineage>
</organism>
<dbReference type="Pfam" id="PF13975">
    <property type="entry name" value="gag-asp_proteas"/>
    <property type="match status" value="1"/>
</dbReference>
<feature type="non-terminal residue" evidence="1">
    <location>
        <position position="156"/>
    </location>
</feature>
<reference evidence="1" key="1">
    <citation type="submission" date="2015-11" db="EMBL/GenBank/DDBJ databases">
        <title>De novo transcriptome assembly of four potential Pierce s Disease insect vectors from Arizona vineyards.</title>
        <authorList>
            <person name="Tassone E.E."/>
        </authorList>
    </citation>
    <scope>NUCLEOTIDE SEQUENCE</scope>
</reference>
<protein>
    <recommendedName>
        <fullName evidence="2">Peptidase A2 domain-containing protein</fullName>
    </recommendedName>
</protein>
<sequence>KTVWYKELCVNGHKIKFKLDSGADVNILPFHMLQKCGISKNSLDKCNIQLEAYGGFKIKPVGCVTVQIETDFKISLAQFIVVNNVSAVPILGLQSCVDLNLIKRVDSVSNDQNVNSELDRAKLAIYENHKDVFEDLGRFPDVCRIKLRENATPSIS</sequence>
<feature type="non-terminal residue" evidence="1">
    <location>
        <position position="1"/>
    </location>
</feature>
<evidence type="ECO:0008006" key="2">
    <source>
        <dbReference type="Google" id="ProtNLM"/>
    </source>
</evidence>